<organism evidence="1 2">
    <name type="scientific">Caballeronia sordidicola</name>
    <name type="common">Burkholderia sordidicola</name>
    <dbReference type="NCBI Taxonomy" id="196367"/>
    <lineage>
        <taxon>Bacteria</taxon>
        <taxon>Pseudomonadati</taxon>
        <taxon>Pseudomonadota</taxon>
        <taxon>Betaproteobacteria</taxon>
        <taxon>Burkholderiales</taxon>
        <taxon>Burkholderiaceae</taxon>
        <taxon>Caballeronia</taxon>
    </lineage>
</organism>
<protein>
    <submittedName>
        <fullName evidence="1">Uncharacterized protein</fullName>
    </submittedName>
</protein>
<proteinExistence type="predicted"/>
<sequence length="79" mass="8598">MQLGNVVAINVLTVARTATLVWPARAIHAFKRWAVIRFTGMFRFIACLIARRAGRGAALAVRPSALHRASAVDVPSMRA</sequence>
<dbReference type="EMBL" id="MTHB01000023">
    <property type="protein sequence ID" value="OXC80137.1"/>
    <property type="molecule type" value="Genomic_DNA"/>
</dbReference>
<comment type="caution">
    <text evidence="1">The sequence shown here is derived from an EMBL/GenBank/DDBJ whole genome shotgun (WGS) entry which is preliminary data.</text>
</comment>
<dbReference type="Proteomes" id="UP000214720">
    <property type="component" value="Unassembled WGS sequence"/>
</dbReference>
<accession>A0A226XB24</accession>
<gene>
    <name evidence="1" type="ORF">BSU04_02665</name>
</gene>
<name>A0A226XB24_CABSO</name>
<reference evidence="2" key="1">
    <citation type="submission" date="2017-01" db="EMBL/GenBank/DDBJ databases">
        <title>Genome Analysis of Deinococcus marmoris KOPRI26562.</title>
        <authorList>
            <person name="Kim J.H."/>
            <person name="Oh H.-M."/>
        </authorList>
    </citation>
    <scope>NUCLEOTIDE SEQUENCE [LARGE SCALE GENOMIC DNA]</scope>
    <source>
        <strain evidence="2">PAMC 26633</strain>
    </source>
</reference>
<evidence type="ECO:0000313" key="2">
    <source>
        <dbReference type="Proteomes" id="UP000214720"/>
    </source>
</evidence>
<evidence type="ECO:0000313" key="1">
    <source>
        <dbReference type="EMBL" id="OXC80137.1"/>
    </source>
</evidence>
<dbReference type="AlphaFoldDB" id="A0A226XB24"/>